<name>A0AAD5JQ52_9FUNG</name>
<protein>
    <submittedName>
        <fullName evidence="1">Uncharacterized protein</fullName>
    </submittedName>
</protein>
<gene>
    <name evidence="1" type="ORF">BDA99DRAFT_564726</name>
</gene>
<accession>A0AAD5JQ52</accession>
<keyword evidence="2" id="KW-1185">Reference proteome</keyword>
<dbReference type="Proteomes" id="UP001209540">
    <property type="component" value="Unassembled WGS sequence"/>
</dbReference>
<evidence type="ECO:0000313" key="1">
    <source>
        <dbReference type="EMBL" id="KAI9248488.1"/>
    </source>
</evidence>
<sequence length="140" mass="15973">MDQKLFNQRTYYLVNGINRALDTFLLRDMVEPSKVKKIYYKAEMIPMVLNTPKLGIGAEMYNKLKEEATVTLCCEWLLDFHQLWTVMTENILVDLSSISTTANGYDMTGADPPAAKIPKCYPSEDPRVALPMSIYSIYGF</sequence>
<proteinExistence type="predicted"/>
<evidence type="ECO:0000313" key="2">
    <source>
        <dbReference type="Proteomes" id="UP001209540"/>
    </source>
</evidence>
<organism evidence="1 2">
    <name type="scientific">Phascolomyces articulosus</name>
    <dbReference type="NCBI Taxonomy" id="60185"/>
    <lineage>
        <taxon>Eukaryota</taxon>
        <taxon>Fungi</taxon>
        <taxon>Fungi incertae sedis</taxon>
        <taxon>Mucoromycota</taxon>
        <taxon>Mucoromycotina</taxon>
        <taxon>Mucoromycetes</taxon>
        <taxon>Mucorales</taxon>
        <taxon>Lichtheimiaceae</taxon>
        <taxon>Phascolomyces</taxon>
    </lineage>
</organism>
<dbReference type="EMBL" id="JAIXMP010000038">
    <property type="protein sequence ID" value="KAI9248488.1"/>
    <property type="molecule type" value="Genomic_DNA"/>
</dbReference>
<dbReference type="AlphaFoldDB" id="A0AAD5JQ52"/>
<reference evidence="1" key="1">
    <citation type="journal article" date="2022" name="IScience">
        <title>Evolution of zygomycete secretomes and the origins of terrestrial fungal ecologies.</title>
        <authorList>
            <person name="Chang Y."/>
            <person name="Wang Y."/>
            <person name="Mondo S."/>
            <person name="Ahrendt S."/>
            <person name="Andreopoulos W."/>
            <person name="Barry K."/>
            <person name="Beard J."/>
            <person name="Benny G.L."/>
            <person name="Blankenship S."/>
            <person name="Bonito G."/>
            <person name="Cuomo C."/>
            <person name="Desiro A."/>
            <person name="Gervers K.A."/>
            <person name="Hundley H."/>
            <person name="Kuo A."/>
            <person name="LaButti K."/>
            <person name="Lang B.F."/>
            <person name="Lipzen A."/>
            <person name="O'Donnell K."/>
            <person name="Pangilinan J."/>
            <person name="Reynolds N."/>
            <person name="Sandor L."/>
            <person name="Smith M.E."/>
            <person name="Tsang A."/>
            <person name="Grigoriev I.V."/>
            <person name="Stajich J.E."/>
            <person name="Spatafora J.W."/>
        </authorList>
    </citation>
    <scope>NUCLEOTIDE SEQUENCE</scope>
    <source>
        <strain evidence="1">RSA 2281</strain>
    </source>
</reference>
<comment type="caution">
    <text evidence="1">The sequence shown here is derived from an EMBL/GenBank/DDBJ whole genome shotgun (WGS) entry which is preliminary data.</text>
</comment>
<reference evidence="1" key="2">
    <citation type="submission" date="2023-02" db="EMBL/GenBank/DDBJ databases">
        <authorList>
            <consortium name="DOE Joint Genome Institute"/>
            <person name="Mondo S.J."/>
            <person name="Chang Y."/>
            <person name="Wang Y."/>
            <person name="Ahrendt S."/>
            <person name="Andreopoulos W."/>
            <person name="Barry K."/>
            <person name="Beard J."/>
            <person name="Benny G.L."/>
            <person name="Blankenship S."/>
            <person name="Bonito G."/>
            <person name="Cuomo C."/>
            <person name="Desiro A."/>
            <person name="Gervers K.A."/>
            <person name="Hundley H."/>
            <person name="Kuo A."/>
            <person name="LaButti K."/>
            <person name="Lang B.F."/>
            <person name="Lipzen A."/>
            <person name="O'Donnell K."/>
            <person name="Pangilinan J."/>
            <person name="Reynolds N."/>
            <person name="Sandor L."/>
            <person name="Smith M.W."/>
            <person name="Tsang A."/>
            <person name="Grigoriev I.V."/>
            <person name="Stajich J.E."/>
            <person name="Spatafora J.W."/>
        </authorList>
    </citation>
    <scope>NUCLEOTIDE SEQUENCE</scope>
    <source>
        <strain evidence="1">RSA 2281</strain>
    </source>
</reference>